<keyword evidence="2" id="KW-1185">Reference proteome</keyword>
<proteinExistence type="predicted"/>
<reference evidence="2" key="1">
    <citation type="journal article" date="2019" name="Int. J. Syst. Evol. Microbiol.">
        <title>The Global Catalogue of Microorganisms (GCM) 10K type strain sequencing project: providing services to taxonomists for standard genome sequencing and annotation.</title>
        <authorList>
            <consortium name="The Broad Institute Genomics Platform"/>
            <consortium name="The Broad Institute Genome Sequencing Center for Infectious Disease"/>
            <person name="Wu L."/>
            <person name="Ma J."/>
        </authorList>
    </citation>
    <scope>NUCLEOTIDE SEQUENCE [LARGE SCALE GENOMIC DNA]</scope>
    <source>
        <strain evidence="2">JCM 11813</strain>
    </source>
</reference>
<dbReference type="Proteomes" id="UP001499979">
    <property type="component" value="Unassembled WGS sequence"/>
</dbReference>
<evidence type="ECO:0000313" key="2">
    <source>
        <dbReference type="Proteomes" id="UP001499979"/>
    </source>
</evidence>
<dbReference type="EMBL" id="BAAAJE010000001">
    <property type="protein sequence ID" value="GAA1124791.1"/>
    <property type="molecule type" value="Genomic_DNA"/>
</dbReference>
<comment type="caution">
    <text evidence="1">The sequence shown here is derived from an EMBL/GenBank/DDBJ whole genome shotgun (WGS) entry which is preliminary data.</text>
</comment>
<sequence length="158" mass="16946">MTAGFPHHSRPGYYPPALSEELSTYVATMAAALVPGGAGYPSGREAQVGRFVAERASGQDAEVLAAVAQRWPAGSDAEATASLVAMERDDPTAFAYLRELVYHGYYSSRRVLAAMIDRGYAYHGAPQPLGYPQSEELLVPSARRGSYTETTEVSRVDG</sequence>
<organism evidence="1 2">
    <name type="scientific">Nocardioides aquiterrae</name>
    <dbReference type="NCBI Taxonomy" id="203799"/>
    <lineage>
        <taxon>Bacteria</taxon>
        <taxon>Bacillati</taxon>
        <taxon>Actinomycetota</taxon>
        <taxon>Actinomycetes</taxon>
        <taxon>Propionibacteriales</taxon>
        <taxon>Nocardioidaceae</taxon>
        <taxon>Nocardioides</taxon>
    </lineage>
</organism>
<accession>A0ABP4ETX1</accession>
<evidence type="ECO:0000313" key="1">
    <source>
        <dbReference type="EMBL" id="GAA1124791.1"/>
    </source>
</evidence>
<gene>
    <name evidence="1" type="ORF">GCM10009606_00510</name>
</gene>
<dbReference type="RefSeq" id="WP_343904604.1">
    <property type="nucleotide sequence ID" value="NZ_BAAAJE010000001.1"/>
</dbReference>
<evidence type="ECO:0008006" key="3">
    <source>
        <dbReference type="Google" id="ProtNLM"/>
    </source>
</evidence>
<protein>
    <recommendedName>
        <fullName evidence="3">Gluconate 2-dehydrogenase subunit 3 family protein</fullName>
    </recommendedName>
</protein>
<name>A0ABP4ETX1_9ACTN</name>